<gene>
    <name evidence="4" type="ORF">FA15DRAFT_695374</name>
</gene>
<keyword evidence="5" id="KW-1185">Reference proteome</keyword>
<evidence type="ECO:0000313" key="4">
    <source>
        <dbReference type="EMBL" id="TFK22973.1"/>
    </source>
</evidence>
<feature type="transmembrane region" description="Helical" evidence="2">
    <location>
        <begin position="138"/>
        <end position="160"/>
    </location>
</feature>
<accession>A0A5C3KSZ8</accession>
<evidence type="ECO:0000256" key="1">
    <source>
        <dbReference type="SAM" id="MobiDB-lite"/>
    </source>
</evidence>
<dbReference type="Proteomes" id="UP000307440">
    <property type="component" value="Unassembled WGS sequence"/>
</dbReference>
<feature type="domain" description="DUF6533" evidence="3">
    <location>
        <begin position="20"/>
        <end position="65"/>
    </location>
</feature>
<dbReference type="STRING" id="230819.A0A5C3KSZ8"/>
<proteinExistence type="predicted"/>
<evidence type="ECO:0000256" key="2">
    <source>
        <dbReference type="SAM" id="Phobius"/>
    </source>
</evidence>
<dbReference type="AlphaFoldDB" id="A0A5C3KSZ8"/>
<protein>
    <recommendedName>
        <fullName evidence="3">DUF6533 domain-containing protein</fullName>
    </recommendedName>
</protein>
<feature type="compositionally biased region" description="Polar residues" evidence="1">
    <location>
        <begin position="311"/>
        <end position="328"/>
    </location>
</feature>
<dbReference type="InterPro" id="IPR045340">
    <property type="entry name" value="DUF6533"/>
</dbReference>
<dbReference type="EMBL" id="ML210228">
    <property type="protein sequence ID" value="TFK22973.1"/>
    <property type="molecule type" value="Genomic_DNA"/>
</dbReference>
<feature type="transmembrane region" description="Helical" evidence="2">
    <location>
        <begin position="12"/>
        <end position="34"/>
    </location>
</feature>
<feature type="compositionally biased region" description="Polar residues" evidence="1">
    <location>
        <begin position="360"/>
        <end position="377"/>
    </location>
</feature>
<keyword evidence="2" id="KW-0472">Membrane</keyword>
<keyword evidence="2" id="KW-1133">Transmembrane helix</keyword>
<feature type="compositionally biased region" description="Polar residues" evidence="1">
    <location>
        <begin position="336"/>
        <end position="348"/>
    </location>
</feature>
<dbReference type="Pfam" id="PF20151">
    <property type="entry name" value="DUF6533"/>
    <property type="match status" value="1"/>
</dbReference>
<reference evidence="4 5" key="1">
    <citation type="journal article" date="2019" name="Nat. Ecol. Evol.">
        <title>Megaphylogeny resolves global patterns of mushroom evolution.</title>
        <authorList>
            <person name="Varga T."/>
            <person name="Krizsan K."/>
            <person name="Foldi C."/>
            <person name="Dima B."/>
            <person name="Sanchez-Garcia M."/>
            <person name="Sanchez-Ramirez S."/>
            <person name="Szollosi G.J."/>
            <person name="Szarkandi J.G."/>
            <person name="Papp V."/>
            <person name="Albert L."/>
            <person name="Andreopoulos W."/>
            <person name="Angelini C."/>
            <person name="Antonin V."/>
            <person name="Barry K.W."/>
            <person name="Bougher N.L."/>
            <person name="Buchanan P."/>
            <person name="Buyck B."/>
            <person name="Bense V."/>
            <person name="Catcheside P."/>
            <person name="Chovatia M."/>
            <person name="Cooper J."/>
            <person name="Damon W."/>
            <person name="Desjardin D."/>
            <person name="Finy P."/>
            <person name="Geml J."/>
            <person name="Haridas S."/>
            <person name="Hughes K."/>
            <person name="Justo A."/>
            <person name="Karasinski D."/>
            <person name="Kautmanova I."/>
            <person name="Kiss B."/>
            <person name="Kocsube S."/>
            <person name="Kotiranta H."/>
            <person name="LaButti K.M."/>
            <person name="Lechner B.E."/>
            <person name="Liimatainen K."/>
            <person name="Lipzen A."/>
            <person name="Lukacs Z."/>
            <person name="Mihaltcheva S."/>
            <person name="Morgado L.N."/>
            <person name="Niskanen T."/>
            <person name="Noordeloos M.E."/>
            <person name="Ohm R.A."/>
            <person name="Ortiz-Santana B."/>
            <person name="Ovrebo C."/>
            <person name="Racz N."/>
            <person name="Riley R."/>
            <person name="Savchenko A."/>
            <person name="Shiryaev A."/>
            <person name="Soop K."/>
            <person name="Spirin V."/>
            <person name="Szebenyi C."/>
            <person name="Tomsovsky M."/>
            <person name="Tulloss R.E."/>
            <person name="Uehling J."/>
            <person name="Grigoriev I.V."/>
            <person name="Vagvolgyi C."/>
            <person name="Papp T."/>
            <person name="Martin F.M."/>
            <person name="Miettinen O."/>
            <person name="Hibbett D.S."/>
            <person name="Nagy L.G."/>
        </authorList>
    </citation>
    <scope>NUCLEOTIDE SEQUENCE [LARGE SCALE GENOMIC DNA]</scope>
    <source>
        <strain evidence="4 5">CBS 121175</strain>
    </source>
</reference>
<feature type="transmembrane region" description="Helical" evidence="2">
    <location>
        <begin position="180"/>
        <end position="207"/>
    </location>
</feature>
<feature type="region of interest" description="Disordered" evidence="1">
    <location>
        <begin position="297"/>
        <end position="405"/>
    </location>
</feature>
<keyword evidence="2" id="KW-0812">Transmembrane</keyword>
<sequence length="405" mass="44293">MDGLPPRFADQMASSLMANYFNVACLVVLALEYIQTVEREAHLIWPTKWTYVKAIFVLNRYLPLALVPPIVYYNVAPVLPALTCKLLFSVPARTLVYFNHYSSSNIATVGFTFSILVADALLYIRIYAVSGRSKAMRAILLINALIVVGLALAPFTFYLVKTVYIVSPFPDLAGCFGSEPGPVVLVMVSYGSLLYSAIVTASLFVFYRIRLNRTLQANPLLKVLYRDGTLYFLSIVAMSTINGLVAVLAPDRFRFLLAIPQGVLHNILATRMVLDIRETARSDMGFRSVSGTGKTQTISEFKAAKPPPRKSLTSSGELQTKESGSTLAPSVPTDPESVSGTGKTQTISEFKAAKPPPRKSLTSSGELQTKESGSTLAPSVPTDPESLDERTWRTKAQSSLRYPPS</sequence>
<feature type="transmembrane region" description="Helical" evidence="2">
    <location>
        <begin position="228"/>
        <end position="249"/>
    </location>
</feature>
<evidence type="ECO:0000313" key="5">
    <source>
        <dbReference type="Proteomes" id="UP000307440"/>
    </source>
</evidence>
<feature type="transmembrane region" description="Helical" evidence="2">
    <location>
        <begin position="54"/>
        <end position="73"/>
    </location>
</feature>
<organism evidence="4 5">
    <name type="scientific">Coprinopsis marcescibilis</name>
    <name type="common">Agaric fungus</name>
    <name type="synonym">Psathyrella marcescibilis</name>
    <dbReference type="NCBI Taxonomy" id="230819"/>
    <lineage>
        <taxon>Eukaryota</taxon>
        <taxon>Fungi</taxon>
        <taxon>Dikarya</taxon>
        <taxon>Basidiomycota</taxon>
        <taxon>Agaricomycotina</taxon>
        <taxon>Agaricomycetes</taxon>
        <taxon>Agaricomycetidae</taxon>
        <taxon>Agaricales</taxon>
        <taxon>Agaricineae</taxon>
        <taxon>Psathyrellaceae</taxon>
        <taxon>Coprinopsis</taxon>
    </lineage>
</organism>
<dbReference type="OrthoDB" id="3350812at2759"/>
<feature type="compositionally biased region" description="Polar residues" evidence="1">
    <location>
        <begin position="394"/>
        <end position="405"/>
    </location>
</feature>
<name>A0A5C3KSZ8_COPMA</name>
<evidence type="ECO:0000259" key="3">
    <source>
        <dbReference type="Pfam" id="PF20151"/>
    </source>
</evidence>
<feature type="transmembrane region" description="Helical" evidence="2">
    <location>
        <begin position="106"/>
        <end position="126"/>
    </location>
</feature>